<accession>A0AAN7Q952</accession>
<evidence type="ECO:0000313" key="3">
    <source>
        <dbReference type="Proteomes" id="UP001353858"/>
    </source>
</evidence>
<dbReference type="InterPro" id="IPR036514">
    <property type="entry name" value="SGNH_hydro_sf"/>
</dbReference>
<sequence length="298" mass="34903">MENSAENDLDIEAKFFIKMPYDSDDPDFNWHKTFTSTDDDDEVFAKKGYDKIAFKEDGQKSRRYRKISQNNNATNLLRRQSNNNETIVSPQFKSTPKQFNYSRVYRGFQLIGDSQLLRFSEQLLQICVPTTSSGESRRLGYCISGQKIREIEQRLISKDYPIGKKIIMLIGTNDFLYNTSFDNMCSTYKSIVSFLKENVQHIILLTVPPVPKLAGRAEYWIKLKRFNDFILTNMDERRVYVFDLASLYITYNNTVSLEYFEETYFSSSSRPDLIHLNNIGFRLLKSILDIYLDKNKLV</sequence>
<comment type="caution">
    <text evidence="2">The sequence shown here is derived from an EMBL/GenBank/DDBJ whole genome shotgun (WGS) entry which is preliminary data.</text>
</comment>
<evidence type="ECO:0000259" key="1">
    <source>
        <dbReference type="Pfam" id="PF17182"/>
    </source>
</evidence>
<dbReference type="Gene3D" id="3.40.50.1110">
    <property type="entry name" value="SGNH hydrolase"/>
    <property type="match status" value="1"/>
</dbReference>
<proteinExistence type="predicted"/>
<dbReference type="AlphaFoldDB" id="A0AAN7Q952"/>
<reference evidence="3" key="1">
    <citation type="submission" date="2023-01" db="EMBL/GenBank/DDBJ databases">
        <title>Key to firefly adult light organ development and bioluminescence: homeobox transcription factors regulate luciferase expression and transportation to peroxisome.</title>
        <authorList>
            <person name="Fu X."/>
        </authorList>
    </citation>
    <scope>NUCLEOTIDE SEQUENCE [LARGE SCALE GENOMIC DNA]</scope>
</reference>
<evidence type="ECO:0000313" key="2">
    <source>
        <dbReference type="EMBL" id="KAK4886747.1"/>
    </source>
</evidence>
<protein>
    <recommendedName>
        <fullName evidence="1">OSK domain-containing protein</fullName>
    </recommendedName>
</protein>
<dbReference type="SUPFAM" id="SSF52266">
    <property type="entry name" value="SGNH hydrolase"/>
    <property type="match status" value="1"/>
</dbReference>
<dbReference type="Pfam" id="PF17182">
    <property type="entry name" value="OSK"/>
    <property type="match status" value="1"/>
</dbReference>
<gene>
    <name evidence="2" type="ORF">RN001_003018</name>
</gene>
<dbReference type="InterPro" id="IPR033447">
    <property type="entry name" value="OSK"/>
</dbReference>
<name>A0AAN7Q952_9COLE</name>
<dbReference type="EMBL" id="JARPUR010000001">
    <property type="protein sequence ID" value="KAK4886747.1"/>
    <property type="molecule type" value="Genomic_DNA"/>
</dbReference>
<organism evidence="2 3">
    <name type="scientific">Aquatica leii</name>
    <dbReference type="NCBI Taxonomy" id="1421715"/>
    <lineage>
        <taxon>Eukaryota</taxon>
        <taxon>Metazoa</taxon>
        <taxon>Ecdysozoa</taxon>
        <taxon>Arthropoda</taxon>
        <taxon>Hexapoda</taxon>
        <taxon>Insecta</taxon>
        <taxon>Pterygota</taxon>
        <taxon>Neoptera</taxon>
        <taxon>Endopterygota</taxon>
        <taxon>Coleoptera</taxon>
        <taxon>Polyphaga</taxon>
        <taxon>Elateriformia</taxon>
        <taxon>Elateroidea</taxon>
        <taxon>Lampyridae</taxon>
        <taxon>Luciolinae</taxon>
        <taxon>Aquatica</taxon>
    </lineage>
</organism>
<dbReference type="Proteomes" id="UP001353858">
    <property type="component" value="Unassembled WGS sequence"/>
</dbReference>
<feature type="domain" description="OSK" evidence="1">
    <location>
        <begin position="98"/>
        <end position="279"/>
    </location>
</feature>
<keyword evidence="3" id="KW-1185">Reference proteome</keyword>